<proteinExistence type="predicted"/>
<keyword evidence="2" id="KW-1185">Reference proteome</keyword>
<name>A0AAE0LYY4_9PEZI</name>
<dbReference type="EMBL" id="JAUEDM010000008">
    <property type="protein sequence ID" value="KAK3313081.1"/>
    <property type="molecule type" value="Genomic_DNA"/>
</dbReference>
<sequence>MIRRKFRWFLSKLLTKVKSMTPVFITSIDPTCQAFPSLPFTPSSLPSHHRDCVCITERTSVALGTHDGAKCGWWARG</sequence>
<reference evidence="1" key="2">
    <citation type="submission" date="2023-06" db="EMBL/GenBank/DDBJ databases">
        <authorList>
            <consortium name="Lawrence Berkeley National Laboratory"/>
            <person name="Haridas S."/>
            <person name="Hensen N."/>
            <person name="Bonometti L."/>
            <person name="Westerberg I."/>
            <person name="Brannstrom I.O."/>
            <person name="Guillou S."/>
            <person name="Cros-Aarteil S."/>
            <person name="Calhoun S."/>
            <person name="Kuo A."/>
            <person name="Mondo S."/>
            <person name="Pangilinan J."/>
            <person name="Riley R."/>
            <person name="Labutti K."/>
            <person name="Andreopoulos B."/>
            <person name="Lipzen A."/>
            <person name="Chen C."/>
            <person name="Yanf M."/>
            <person name="Daum C."/>
            <person name="Ng V."/>
            <person name="Clum A."/>
            <person name="Steindorff A."/>
            <person name="Ohm R."/>
            <person name="Martin F."/>
            <person name="Silar P."/>
            <person name="Natvig D."/>
            <person name="Lalanne C."/>
            <person name="Gautier V."/>
            <person name="Ament-Velasquez S.L."/>
            <person name="Kruys A."/>
            <person name="Hutchinson M.I."/>
            <person name="Powell A.J."/>
            <person name="Barry K."/>
            <person name="Miller A.N."/>
            <person name="Grigoriev I.V."/>
            <person name="Debuchy R."/>
            <person name="Gladieux P."/>
            <person name="Thoren M.H."/>
            <person name="Johannesson H."/>
        </authorList>
    </citation>
    <scope>NUCLEOTIDE SEQUENCE</scope>
    <source>
        <strain evidence="1">CBS 118394</strain>
    </source>
</reference>
<organism evidence="1 2">
    <name type="scientific">Apodospora peruviana</name>
    <dbReference type="NCBI Taxonomy" id="516989"/>
    <lineage>
        <taxon>Eukaryota</taxon>
        <taxon>Fungi</taxon>
        <taxon>Dikarya</taxon>
        <taxon>Ascomycota</taxon>
        <taxon>Pezizomycotina</taxon>
        <taxon>Sordariomycetes</taxon>
        <taxon>Sordariomycetidae</taxon>
        <taxon>Sordariales</taxon>
        <taxon>Lasiosphaeriaceae</taxon>
        <taxon>Apodospora</taxon>
    </lineage>
</organism>
<comment type="caution">
    <text evidence="1">The sequence shown here is derived from an EMBL/GenBank/DDBJ whole genome shotgun (WGS) entry which is preliminary data.</text>
</comment>
<accession>A0AAE0LYY4</accession>
<reference evidence="1" key="1">
    <citation type="journal article" date="2023" name="Mol. Phylogenet. Evol.">
        <title>Genome-scale phylogeny and comparative genomics of the fungal order Sordariales.</title>
        <authorList>
            <person name="Hensen N."/>
            <person name="Bonometti L."/>
            <person name="Westerberg I."/>
            <person name="Brannstrom I.O."/>
            <person name="Guillou S."/>
            <person name="Cros-Aarteil S."/>
            <person name="Calhoun S."/>
            <person name="Haridas S."/>
            <person name="Kuo A."/>
            <person name="Mondo S."/>
            <person name="Pangilinan J."/>
            <person name="Riley R."/>
            <person name="LaButti K."/>
            <person name="Andreopoulos B."/>
            <person name="Lipzen A."/>
            <person name="Chen C."/>
            <person name="Yan M."/>
            <person name="Daum C."/>
            <person name="Ng V."/>
            <person name="Clum A."/>
            <person name="Steindorff A."/>
            <person name="Ohm R.A."/>
            <person name="Martin F."/>
            <person name="Silar P."/>
            <person name="Natvig D.O."/>
            <person name="Lalanne C."/>
            <person name="Gautier V."/>
            <person name="Ament-Velasquez S.L."/>
            <person name="Kruys A."/>
            <person name="Hutchinson M.I."/>
            <person name="Powell A.J."/>
            <person name="Barry K."/>
            <person name="Miller A.N."/>
            <person name="Grigoriev I.V."/>
            <person name="Debuchy R."/>
            <person name="Gladieux P."/>
            <person name="Hiltunen Thoren M."/>
            <person name="Johannesson H."/>
        </authorList>
    </citation>
    <scope>NUCLEOTIDE SEQUENCE</scope>
    <source>
        <strain evidence="1">CBS 118394</strain>
    </source>
</reference>
<dbReference type="Proteomes" id="UP001283341">
    <property type="component" value="Unassembled WGS sequence"/>
</dbReference>
<evidence type="ECO:0000313" key="2">
    <source>
        <dbReference type="Proteomes" id="UP001283341"/>
    </source>
</evidence>
<dbReference type="AlphaFoldDB" id="A0AAE0LYY4"/>
<protein>
    <submittedName>
        <fullName evidence="1">Uncharacterized protein</fullName>
    </submittedName>
</protein>
<gene>
    <name evidence="1" type="ORF">B0H66DRAFT_569508</name>
</gene>
<evidence type="ECO:0000313" key="1">
    <source>
        <dbReference type="EMBL" id="KAK3313081.1"/>
    </source>
</evidence>